<dbReference type="Proteomes" id="UP000279275">
    <property type="component" value="Unassembled WGS sequence"/>
</dbReference>
<organism evidence="1 2">
    <name type="scientific">Nocardia stercoris</name>
    <dbReference type="NCBI Taxonomy" id="2483361"/>
    <lineage>
        <taxon>Bacteria</taxon>
        <taxon>Bacillati</taxon>
        <taxon>Actinomycetota</taxon>
        <taxon>Actinomycetes</taxon>
        <taxon>Mycobacteriales</taxon>
        <taxon>Nocardiaceae</taxon>
        <taxon>Nocardia</taxon>
    </lineage>
</organism>
<accession>A0A3M2L334</accession>
<dbReference type="EMBL" id="RFFH01000017">
    <property type="protein sequence ID" value="RMI28928.1"/>
    <property type="molecule type" value="Genomic_DNA"/>
</dbReference>
<gene>
    <name evidence="1" type="ORF">EBN03_27690</name>
</gene>
<reference evidence="1 2" key="1">
    <citation type="submission" date="2018-10" db="EMBL/GenBank/DDBJ databases">
        <title>Isolation from cow dung.</title>
        <authorList>
            <person name="Ling L."/>
        </authorList>
    </citation>
    <scope>NUCLEOTIDE SEQUENCE [LARGE SCALE GENOMIC DNA]</scope>
    <source>
        <strain evidence="1 2">NEAU-LL90</strain>
    </source>
</reference>
<dbReference type="AlphaFoldDB" id="A0A3M2L334"/>
<keyword evidence="2" id="KW-1185">Reference proteome</keyword>
<protein>
    <submittedName>
        <fullName evidence="1">Uncharacterized protein</fullName>
    </submittedName>
</protein>
<evidence type="ECO:0000313" key="2">
    <source>
        <dbReference type="Proteomes" id="UP000279275"/>
    </source>
</evidence>
<sequence length="75" mass="8683">MSEDPETAQALMFLAELGHHAERLVLRRSQWRDDKPNQAVEAELAQVHNLRLRFPGLEQTSRRFPAMRRDSDQAG</sequence>
<evidence type="ECO:0000313" key="1">
    <source>
        <dbReference type="EMBL" id="RMI28928.1"/>
    </source>
</evidence>
<comment type="caution">
    <text evidence="1">The sequence shown here is derived from an EMBL/GenBank/DDBJ whole genome shotgun (WGS) entry which is preliminary data.</text>
</comment>
<name>A0A3M2L334_9NOCA</name>
<proteinExistence type="predicted"/>